<dbReference type="InterPro" id="IPR008753">
    <property type="entry name" value="Peptidase_M13_N"/>
</dbReference>
<gene>
    <name evidence="13" type="primary">LOC108739653</name>
</gene>
<dbReference type="Gene3D" id="1.10.1380.10">
    <property type="entry name" value="Neutral endopeptidase , domain2"/>
    <property type="match status" value="1"/>
</dbReference>
<evidence type="ECO:0000313" key="12">
    <source>
        <dbReference type="Proteomes" id="UP000192223"/>
    </source>
</evidence>
<keyword evidence="5" id="KW-0479">Metal-binding</keyword>
<keyword evidence="8" id="KW-0482">Metalloprotease</keyword>
<dbReference type="PANTHER" id="PTHR11733">
    <property type="entry name" value="ZINC METALLOPROTEASE FAMILY M13 NEPRILYSIN-RELATED"/>
    <property type="match status" value="1"/>
</dbReference>
<keyword evidence="7" id="KW-0862">Zinc</keyword>
<dbReference type="STRING" id="224129.A0A1W4X8I8"/>
<evidence type="ECO:0000256" key="3">
    <source>
        <dbReference type="ARBA" id="ARBA00007357"/>
    </source>
</evidence>
<evidence type="ECO:0000256" key="5">
    <source>
        <dbReference type="ARBA" id="ARBA00022723"/>
    </source>
</evidence>
<name>A0A1W4X8I8_AGRPL</name>
<feature type="signal peptide" evidence="9">
    <location>
        <begin position="1"/>
        <end position="21"/>
    </location>
</feature>
<feature type="chain" id="PRO_5010719119" evidence="9">
    <location>
        <begin position="22"/>
        <end position="712"/>
    </location>
</feature>
<comment type="similarity">
    <text evidence="3">Belongs to the peptidase M13 family.</text>
</comment>
<dbReference type="RefSeq" id="XP_018329157.1">
    <property type="nucleotide sequence ID" value="XM_018473655.2"/>
</dbReference>
<proteinExistence type="inferred from homology"/>
<dbReference type="CDD" id="cd08662">
    <property type="entry name" value="M13"/>
    <property type="match status" value="1"/>
</dbReference>
<reference evidence="13" key="1">
    <citation type="submission" date="2025-08" db="UniProtKB">
        <authorList>
            <consortium name="RefSeq"/>
        </authorList>
    </citation>
    <scope>IDENTIFICATION</scope>
    <source>
        <tissue evidence="13">Entire body</tissue>
    </source>
</reference>
<dbReference type="GO" id="GO:0005886">
    <property type="term" value="C:plasma membrane"/>
    <property type="evidence" value="ECO:0007669"/>
    <property type="project" value="UniProtKB-SubCell"/>
</dbReference>
<keyword evidence="4" id="KW-0645">Protease</keyword>
<dbReference type="Gene3D" id="3.40.390.10">
    <property type="entry name" value="Collagenase (Catalytic Domain)"/>
    <property type="match status" value="1"/>
</dbReference>
<keyword evidence="12" id="KW-1185">Reference proteome</keyword>
<comment type="cofactor">
    <cofactor evidence="1">
        <name>Zn(2+)</name>
        <dbReference type="ChEBI" id="CHEBI:29105"/>
    </cofactor>
</comment>
<evidence type="ECO:0000256" key="2">
    <source>
        <dbReference type="ARBA" id="ARBA00004401"/>
    </source>
</evidence>
<dbReference type="SUPFAM" id="SSF55486">
    <property type="entry name" value="Metalloproteases ('zincins'), catalytic domain"/>
    <property type="match status" value="1"/>
</dbReference>
<evidence type="ECO:0000313" key="13">
    <source>
        <dbReference type="RefSeq" id="XP_018329157.1"/>
    </source>
</evidence>
<dbReference type="PROSITE" id="PS51885">
    <property type="entry name" value="NEPRILYSIN"/>
    <property type="match status" value="1"/>
</dbReference>
<evidence type="ECO:0000256" key="1">
    <source>
        <dbReference type="ARBA" id="ARBA00001947"/>
    </source>
</evidence>
<dbReference type="Proteomes" id="UP000192223">
    <property type="component" value="Unplaced"/>
</dbReference>
<sequence length="712" mass="83281">MRSQLNVCTVLIAFTIFPSWTYDHSYQFNASDIFELNYLNELVDPCDNFYEFTCGNFEKYHPLPPGENVWDNFYILQEQIHKIAKTILQQPIKQTDAVSLRKAKSAYSACVDLDYIDKNRPRDLEIIEDLDGWPIIQDIEFETINFDFEDIAKVTSKYGVEFLFNFEVVPNLFNATENVLYITADNLNNAGVYKKAKGETDQKLKNFSSSAFENFLQKVVQRARHITNRTPTLYDRIWHEIQQITNFTNVLAQGGYANTSYGTTVVIETIESLQNWTNTHFGEKIKLNWLKFINIIVEPTGTKVINATKIMLTSRSILYGILKLFEETPPHVLKNFVIARLLLVMAPDLDKEMRNYHREFYNDHNLTLYERPEYCVRKILDYPNHIGFSYALANEYYHNYFNKDKIILITDIVDKIYESFIQLLYEAEWLDEATKQIAIDKIEEMYLLLAFPNWTVNQTEVDDYYKNLRICSWDHFGNSRSLRLLRMATKLSQTSNIRDRQIWSMSPLEINAYYSSQSNRIQLPIAMLNPIFYNGFIESFDYGRLGMIIGHEITHALDNQGRYYDKFGTYAGNWWSSNVSRTFEERQKCFIDQYSKYYIPETSNNVNSVNTVRENIADNGGLRTAYYAFIKSEATRSRILSKYTPEQLFFIGFGTLWCSKETKGYLYSNQDSTYPPNRYRVIGPVSNMKEFAAAFNCAPNSSMNPQARCILW</sequence>
<keyword evidence="6" id="KW-0378">Hydrolase</keyword>
<dbReference type="InterPro" id="IPR024079">
    <property type="entry name" value="MetalloPept_cat_dom_sf"/>
</dbReference>
<dbReference type="InterPro" id="IPR042089">
    <property type="entry name" value="Peptidase_M13_dom_2"/>
</dbReference>
<organism evidence="12 13">
    <name type="scientific">Agrilus planipennis</name>
    <name type="common">Emerald ash borer</name>
    <name type="synonym">Agrilus marcopoli</name>
    <dbReference type="NCBI Taxonomy" id="224129"/>
    <lineage>
        <taxon>Eukaryota</taxon>
        <taxon>Metazoa</taxon>
        <taxon>Ecdysozoa</taxon>
        <taxon>Arthropoda</taxon>
        <taxon>Hexapoda</taxon>
        <taxon>Insecta</taxon>
        <taxon>Pterygota</taxon>
        <taxon>Neoptera</taxon>
        <taxon>Endopterygota</taxon>
        <taxon>Coleoptera</taxon>
        <taxon>Polyphaga</taxon>
        <taxon>Elateriformia</taxon>
        <taxon>Buprestoidea</taxon>
        <taxon>Buprestidae</taxon>
        <taxon>Agrilinae</taxon>
        <taxon>Agrilus</taxon>
    </lineage>
</organism>
<dbReference type="GO" id="GO:0004222">
    <property type="term" value="F:metalloendopeptidase activity"/>
    <property type="evidence" value="ECO:0007669"/>
    <property type="project" value="InterPro"/>
</dbReference>
<dbReference type="InterPro" id="IPR018497">
    <property type="entry name" value="Peptidase_M13_C"/>
</dbReference>
<dbReference type="GeneID" id="108739653"/>
<dbReference type="OrthoDB" id="6475849at2759"/>
<feature type="domain" description="Peptidase M13 N-terminal" evidence="11">
    <location>
        <begin position="45"/>
        <end position="452"/>
    </location>
</feature>
<feature type="domain" description="Peptidase M13 C-terminal" evidence="10">
    <location>
        <begin position="511"/>
        <end position="709"/>
    </location>
</feature>
<evidence type="ECO:0000256" key="8">
    <source>
        <dbReference type="ARBA" id="ARBA00023049"/>
    </source>
</evidence>
<protein>
    <submittedName>
        <fullName evidence="13">Neprilysin-4-like isoform X1</fullName>
    </submittedName>
</protein>
<evidence type="ECO:0000256" key="6">
    <source>
        <dbReference type="ARBA" id="ARBA00022801"/>
    </source>
</evidence>
<evidence type="ECO:0000256" key="4">
    <source>
        <dbReference type="ARBA" id="ARBA00022670"/>
    </source>
</evidence>
<keyword evidence="9" id="KW-0732">Signal</keyword>
<comment type="subcellular location">
    <subcellularLocation>
        <location evidence="2">Cell membrane</location>
        <topology evidence="2">Single-pass type II membrane protein</topology>
    </subcellularLocation>
</comment>
<dbReference type="GO" id="GO:0046872">
    <property type="term" value="F:metal ion binding"/>
    <property type="evidence" value="ECO:0007669"/>
    <property type="project" value="UniProtKB-KW"/>
</dbReference>
<dbReference type="InParanoid" id="A0A1W4X8I8"/>
<dbReference type="Pfam" id="PF01431">
    <property type="entry name" value="Peptidase_M13"/>
    <property type="match status" value="1"/>
</dbReference>
<dbReference type="PANTHER" id="PTHR11733:SF167">
    <property type="entry name" value="FI17812P1-RELATED"/>
    <property type="match status" value="1"/>
</dbReference>
<evidence type="ECO:0000256" key="7">
    <source>
        <dbReference type="ARBA" id="ARBA00022833"/>
    </source>
</evidence>
<dbReference type="AlphaFoldDB" id="A0A1W4X8I8"/>
<dbReference type="KEGG" id="apln:108739653"/>
<evidence type="ECO:0000259" key="10">
    <source>
        <dbReference type="Pfam" id="PF01431"/>
    </source>
</evidence>
<evidence type="ECO:0000259" key="11">
    <source>
        <dbReference type="Pfam" id="PF05649"/>
    </source>
</evidence>
<accession>A0A1W4X8I8</accession>
<dbReference type="GO" id="GO:0016485">
    <property type="term" value="P:protein processing"/>
    <property type="evidence" value="ECO:0007669"/>
    <property type="project" value="TreeGrafter"/>
</dbReference>
<dbReference type="Pfam" id="PF05649">
    <property type="entry name" value="Peptidase_M13_N"/>
    <property type="match status" value="1"/>
</dbReference>
<dbReference type="InterPro" id="IPR000718">
    <property type="entry name" value="Peptidase_M13"/>
</dbReference>
<dbReference type="PRINTS" id="PR00786">
    <property type="entry name" value="NEPRILYSIN"/>
</dbReference>
<evidence type="ECO:0000256" key="9">
    <source>
        <dbReference type="SAM" id="SignalP"/>
    </source>
</evidence>